<dbReference type="PROSITE" id="PS00815">
    <property type="entry name" value="AIPM_HOMOCIT_SYNTH_1"/>
    <property type="match status" value="1"/>
</dbReference>
<evidence type="ECO:0000256" key="1">
    <source>
        <dbReference type="ARBA" id="ARBA00004743"/>
    </source>
</evidence>
<dbReference type="InterPro" id="IPR005675">
    <property type="entry name" value="Citramal_synthase"/>
</dbReference>
<organism evidence="12 13">
    <name type="scientific">bacterium (Candidatus Ratteibacteria) CG01_land_8_20_14_3_00_40_19</name>
    <dbReference type="NCBI Taxonomy" id="2014290"/>
    <lineage>
        <taxon>Bacteria</taxon>
        <taxon>Candidatus Ratteibacteria</taxon>
    </lineage>
</organism>
<evidence type="ECO:0000256" key="8">
    <source>
        <dbReference type="NCBIfam" id="TIGR00977"/>
    </source>
</evidence>
<gene>
    <name evidence="12" type="ORF">COS11_07560</name>
</gene>
<dbReference type="GO" id="GO:0009097">
    <property type="term" value="P:isoleucine biosynthetic process"/>
    <property type="evidence" value="ECO:0007669"/>
    <property type="project" value="UniProtKB-UniRule"/>
</dbReference>
<dbReference type="InterPro" id="IPR000891">
    <property type="entry name" value="PYR_CT"/>
</dbReference>
<dbReference type="PROSITE" id="PS00816">
    <property type="entry name" value="AIPM_HOMOCIT_SYNTH_2"/>
    <property type="match status" value="1"/>
</dbReference>
<evidence type="ECO:0000256" key="3">
    <source>
        <dbReference type="ARBA" id="ARBA00022605"/>
    </source>
</evidence>
<evidence type="ECO:0000313" key="13">
    <source>
        <dbReference type="Proteomes" id="UP000228886"/>
    </source>
</evidence>
<evidence type="ECO:0000313" key="12">
    <source>
        <dbReference type="EMBL" id="PIV63415.1"/>
    </source>
</evidence>
<dbReference type="PANTHER" id="PTHR43538:SF1">
    <property type="entry name" value="(R)-CITRAMALATE SYNTHASE"/>
    <property type="match status" value="1"/>
</dbReference>
<evidence type="ECO:0000256" key="9">
    <source>
        <dbReference type="RuleBase" id="RU003523"/>
    </source>
</evidence>
<dbReference type="Gene3D" id="1.10.238.260">
    <property type="match status" value="1"/>
</dbReference>
<evidence type="ECO:0000256" key="7">
    <source>
        <dbReference type="ARBA" id="ARBA00048263"/>
    </source>
</evidence>
<accession>A0A2M7E6T4</accession>
<keyword evidence="5 9" id="KW-0808">Transferase</keyword>
<dbReference type="Pfam" id="PF22617">
    <property type="entry name" value="HCS_D2"/>
    <property type="match status" value="1"/>
</dbReference>
<protein>
    <recommendedName>
        <fullName evidence="8">Citramalate synthase</fullName>
        <ecNumber evidence="8">2.3.3.21</ecNumber>
    </recommendedName>
</protein>
<dbReference type="SUPFAM" id="SSF110921">
    <property type="entry name" value="2-isopropylmalate synthase LeuA, allosteric (dimerisation) domain"/>
    <property type="match status" value="1"/>
</dbReference>
<dbReference type="GO" id="GO:0009098">
    <property type="term" value="P:L-leucine biosynthetic process"/>
    <property type="evidence" value="ECO:0007669"/>
    <property type="project" value="InterPro"/>
</dbReference>
<comment type="catalytic activity">
    <reaction evidence="7">
        <text>pyruvate + acetyl-CoA + H2O = (3R)-citramalate + CoA + H(+)</text>
        <dbReference type="Rhea" id="RHEA:19045"/>
        <dbReference type="ChEBI" id="CHEBI:15361"/>
        <dbReference type="ChEBI" id="CHEBI:15377"/>
        <dbReference type="ChEBI" id="CHEBI:15378"/>
        <dbReference type="ChEBI" id="CHEBI:30934"/>
        <dbReference type="ChEBI" id="CHEBI:57287"/>
        <dbReference type="ChEBI" id="CHEBI:57288"/>
        <dbReference type="EC" id="2.3.3.21"/>
    </reaction>
</comment>
<evidence type="ECO:0000256" key="5">
    <source>
        <dbReference type="ARBA" id="ARBA00022679"/>
    </source>
</evidence>
<dbReference type="SUPFAM" id="SSF51569">
    <property type="entry name" value="Aldolase"/>
    <property type="match status" value="1"/>
</dbReference>
<comment type="similarity">
    <text evidence="2 9">Belongs to the alpha-IPM synthase/homocitrate synthase family.</text>
</comment>
<comment type="pathway">
    <text evidence="1">Amino-acid biosynthesis; L-isoleucine biosynthesis; 2-oxobutanoate from pyruvate: step 1/3.</text>
</comment>
<dbReference type="UniPathway" id="UPA00047">
    <property type="reaction ID" value="UER00066"/>
</dbReference>
<dbReference type="Proteomes" id="UP000228886">
    <property type="component" value="Unassembled WGS sequence"/>
</dbReference>
<dbReference type="GO" id="GO:0003852">
    <property type="term" value="F:2-isopropylmalate synthase activity"/>
    <property type="evidence" value="ECO:0007669"/>
    <property type="project" value="InterPro"/>
</dbReference>
<keyword evidence="3" id="KW-0028">Amino-acid biosynthesis</keyword>
<keyword evidence="4" id="KW-0412">Isoleucine biosynthesis</keyword>
<evidence type="ECO:0000256" key="4">
    <source>
        <dbReference type="ARBA" id="ARBA00022624"/>
    </source>
</evidence>
<evidence type="ECO:0000256" key="2">
    <source>
        <dbReference type="ARBA" id="ARBA00006154"/>
    </source>
</evidence>
<dbReference type="InterPro" id="IPR054691">
    <property type="entry name" value="LeuA/HCS_post-cat"/>
</dbReference>
<dbReference type="InterPro" id="IPR013785">
    <property type="entry name" value="Aldolase_TIM"/>
</dbReference>
<evidence type="ECO:0000256" key="6">
    <source>
        <dbReference type="ARBA" id="ARBA00023304"/>
    </source>
</evidence>
<dbReference type="Gene3D" id="3.20.20.70">
    <property type="entry name" value="Aldolase class I"/>
    <property type="match status" value="1"/>
</dbReference>
<dbReference type="EMBL" id="PETL01000362">
    <property type="protein sequence ID" value="PIV63415.1"/>
    <property type="molecule type" value="Genomic_DNA"/>
</dbReference>
<comment type="caution">
    <text evidence="12">The sequence shown here is derived from an EMBL/GenBank/DDBJ whole genome shotgun (WGS) entry which is preliminary data.</text>
</comment>
<dbReference type="AlphaFoldDB" id="A0A2M7E6T4"/>
<dbReference type="EC" id="2.3.3.21" evidence="8"/>
<dbReference type="NCBIfam" id="TIGR00977">
    <property type="entry name" value="citramal_synth"/>
    <property type="match status" value="1"/>
</dbReference>
<dbReference type="InterPro" id="IPR036230">
    <property type="entry name" value="LeuA_allosteric_dom_sf"/>
</dbReference>
<feature type="region of interest" description="Disordered" evidence="10">
    <location>
        <begin position="518"/>
        <end position="541"/>
    </location>
</feature>
<sequence length="541" mass="60260">MNKIEIYDTTLRDGAQGEDISFSLDEKIKIAQRLDELGINFIEGGWPGSNPKDIAFFEEIKKKRLKNSKIVAFGSTRRMKNSAREDKNLNALLKAETEVVTIFGKSWDLHVKEVLRISLKDNLEIIGDSIAYLKRNNRRVFYDAEHFFDGYKADSDYAIATIATAAEKGAERIILCDTNGGTLPEELCRIIKEARSKIKISLGIHTHNDSGIAVANSILAVLSGVIQVQGTINGFGERCGNADLCIILPILKLKLKKNILAKEQLKNLTGLSRYVNELANLIPQNNQPFVGRSAFAHKGGVHVNAISKTPKSYEHIDPVLVGNERRILISELSGKSNILYKLERFGLKEQTKEKVKEIGELLGTLEKEGYQFEAADASFNVLVRKLSKGYKRSFDLLGFRVIVEKKNGQIISEATIKLRVKHKIEYTVAEGDGPVDALDTALRKGLEKFYPVLSNLRLIDYKVRVLNPEAGTAAKVRVLVQSSDKKETWGTVGLSENIIEASLQALIDSIEYKLWKNKEKELSPSPPSSPLGERKLGEGEL</sequence>
<dbReference type="PROSITE" id="PS50991">
    <property type="entry name" value="PYR_CT"/>
    <property type="match status" value="1"/>
</dbReference>
<dbReference type="SMART" id="SM00917">
    <property type="entry name" value="LeuA_dimer"/>
    <property type="match status" value="1"/>
</dbReference>
<dbReference type="Pfam" id="PF08502">
    <property type="entry name" value="LeuA_dimer"/>
    <property type="match status" value="1"/>
</dbReference>
<keyword evidence="6" id="KW-0100">Branched-chain amino acid biosynthesis</keyword>
<dbReference type="Gene3D" id="3.30.160.270">
    <property type="match status" value="1"/>
</dbReference>
<feature type="compositionally biased region" description="Basic and acidic residues" evidence="10">
    <location>
        <begin position="532"/>
        <end position="541"/>
    </location>
</feature>
<feature type="domain" description="Pyruvate carboxyltransferase" evidence="11">
    <location>
        <begin position="4"/>
        <end position="269"/>
    </location>
</feature>
<dbReference type="PANTHER" id="PTHR43538">
    <property type="entry name" value="ALPHA-IPM SYNTHASE/HOMOCITRATE SYNTHASE"/>
    <property type="match status" value="1"/>
</dbReference>
<dbReference type="InterPro" id="IPR002034">
    <property type="entry name" value="AIPM/Hcit_synth_CS"/>
</dbReference>
<evidence type="ECO:0000256" key="10">
    <source>
        <dbReference type="SAM" id="MobiDB-lite"/>
    </source>
</evidence>
<evidence type="ECO:0000259" key="11">
    <source>
        <dbReference type="PROSITE" id="PS50991"/>
    </source>
</evidence>
<dbReference type="Pfam" id="PF00682">
    <property type="entry name" value="HMGL-like"/>
    <property type="match status" value="1"/>
</dbReference>
<reference evidence="13" key="1">
    <citation type="submission" date="2017-09" db="EMBL/GenBank/DDBJ databases">
        <title>Depth-based differentiation of microbial function through sediment-hosted aquifers and enrichment of novel symbionts in the deep terrestrial subsurface.</title>
        <authorList>
            <person name="Probst A.J."/>
            <person name="Ladd B."/>
            <person name="Jarett J.K."/>
            <person name="Geller-Mcgrath D.E."/>
            <person name="Sieber C.M.K."/>
            <person name="Emerson J.B."/>
            <person name="Anantharaman K."/>
            <person name="Thomas B.C."/>
            <person name="Malmstrom R."/>
            <person name="Stieglmeier M."/>
            <person name="Klingl A."/>
            <person name="Woyke T."/>
            <person name="Ryan C.M."/>
            <person name="Banfield J.F."/>
        </authorList>
    </citation>
    <scope>NUCLEOTIDE SEQUENCE [LARGE SCALE GENOMIC DNA]</scope>
</reference>
<dbReference type="GO" id="GO:0043714">
    <property type="term" value="F:(R)-citramalate synthase activity"/>
    <property type="evidence" value="ECO:0007669"/>
    <property type="project" value="UniProtKB-UniRule"/>
</dbReference>
<dbReference type="InterPro" id="IPR013709">
    <property type="entry name" value="2-isopropylmalate_synth_dimer"/>
</dbReference>
<name>A0A2M7E6T4_9BACT</name>
<proteinExistence type="inferred from homology"/>
<dbReference type="CDD" id="cd07941">
    <property type="entry name" value="DRE_TIM_LeuA3"/>
    <property type="match status" value="1"/>
</dbReference>